<evidence type="ECO:0000256" key="1">
    <source>
        <dbReference type="SAM" id="Phobius"/>
    </source>
</evidence>
<dbReference type="PANTHER" id="PTHR12741:SF51">
    <property type="entry name" value="1,3-BETA-GLUCAN SYNTHASE"/>
    <property type="match status" value="1"/>
</dbReference>
<reference evidence="2 3" key="1">
    <citation type="submission" date="2019-07" db="EMBL/GenBank/DDBJ databases">
        <title>WGS assembly of Gossypium mustelinum.</title>
        <authorList>
            <person name="Chen Z.J."/>
            <person name="Sreedasyam A."/>
            <person name="Ando A."/>
            <person name="Song Q."/>
            <person name="De L."/>
            <person name="Hulse-Kemp A."/>
            <person name="Ding M."/>
            <person name="Ye W."/>
            <person name="Kirkbride R."/>
            <person name="Jenkins J."/>
            <person name="Plott C."/>
            <person name="Lovell J."/>
            <person name="Lin Y.-M."/>
            <person name="Vaughn R."/>
            <person name="Liu B."/>
            <person name="Li W."/>
            <person name="Simpson S."/>
            <person name="Scheffler B."/>
            <person name="Saski C."/>
            <person name="Grover C."/>
            <person name="Hu G."/>
            <person name="Conover J."/>
            <person name="Carlson J."/>
            <person name="Shu S."/>
            <person name="Boston L."/>
            <person name="Williams M."/>
            <person name="Peterson D."/>
            <person name="Mcgee K."/>
            <person name="Jones D."/>
            <person name="Wendel J."/>
            <person name="Stelly D."/>
            <person name="Grimwood J."/>
            <person name="Schmutz J."/>
        </authorList>
    </citation>
    <scope>NUCLEOTIDE SEQUENCE [LARGE SCALE GENOMIC DNA]</scope>
    <source>
        <strain evidence="2">1408120.09</strain>
    </source>
</reference>
<evidence type="ECO:0000313" key="2">
    <source>
        <dbReference type="EMBL" id="TYJ41120.1"/>
    </source>
</evidence>
<protein>
    <submittedName>
        <fullName evidence="2">Uncharacterized protein</fullName>
    </submittedName>
</protein>
<feature type="transmembrane region" description="Helical" evidence="1">
    <location>
        <begin position="104"/>
        <end position="121"/>
    </location>
</feature>
<gene>
    <name evidence="2" type="ORF">E1A91_A04G187400v1</name>
</gene>
<dbReference type="GO" id="GO:0003843">
    <property type="term" value="F:1,3-beta-D-glucan synthase activity"/>
    <property type="evidence" value="ECO:0007669"/>
    <property type="project" value="TreeGrafter"/>
</dbReference>
<proteinExistence type="predicted"/>
<evidence type="ECO:0000313" key="3">
    <source>
        <dbReference type="Proteomes" id="UP000323597"/>
    </source>
</evidence>
<feature type="transmembrane region" description="Helical" evidence="1">
    <location>
        <begin position="127"/>
        <end position="146"/>
    </location>
</feature>
<name>A0A5D2ZT45_GOSMU</name>
<organism evidence="2 3">
    <name type="scientific">Gossypium mustelinum</name>
    <name type="common">Cotton</name>
    <name type="synonym">Gossypium caicoense</name>
    <dbReference type="NCBI Taxonomy" id="34275"/>
    <lineage>
        <taxon>Eukaryota</taxon>
        <taxon>Viridiplantae</taxon>
        <taxon>Streptophyta</taxon>
        <taxon>Embryophyta</taxon>
        <taxon>Tracheophyta</taxon>
        <taxon>Spermatophyta</taxon>
        <taxon>Magnoliopsida</taxon>
        <taxon>eudicotyledons</taxon>
        <taxon>Gunneridae</taxon>
        <taxon>Pentapetalae</taxon>
        <taxon>rosids</taxon>
        <taxon>malvids</taxon>
        <taxon>Malvales</taxon>
        <taxon>Malvaceae</taxon>
        <taxon>Malvoideae</taxon>
        <taxon>Gossypium</taxon>
    </lineage>
</organism>
<dbReference type="EMBL" id="CM017639">
    <property type="protein sequence ID" value="TYJ41120.1"/>
    <property type="molecule type" value="Genomic_DNA"/>
</dbReference>
<accession>A0A5D2ZT45</accession>
<feature type="transmembrane region" description="Helical" evidence="1">
    <location>
        <begin position="57"/>
        <end position="79"/>
    </location>
</feature>
<sequence>MIPDLLAITLFLLPRLREKMELSDWPVINIVMWWAQPKLYVGRGMHVGTFSLLKYTIFWILVLSVKLAFSYFVEILPLIRPTKVIMKVQVENYRLHKFVPNVKHNMGVIIAIWSPIILVYFMDVQVWYTIFSTLLGGVLGAFRHLGEIRTIGMVHSRFESISSKFRSCFVPPHSDAVTETLVVLS</sequence>
<keyword evidence="1" id="KW-0472">Membrane</keyword>
<dbReference type="AlphaFoldDB" id="A0A5D2ZT45"/>
<dbReference type="Proteomes" id="UP000323597">
    <property type="component" value="Chromosome A04"/>
</dbReference>
<dbReference type="GO" id="GO:0005886">
    <property type="term" value="C:plasma membrane"/>
    <property type="evidence" value="ECO:0007669"/>
    <property type="project" value="TreeGrafter"/>
</dbReference>
<keyword evidence="1" id="KW-0812">Transmembrane</keyword>
<keyword evidence="1" id="KW-1133">Transmembrane helix</keyword>
<dbReference type="PANTHER" id="PTHR12741">
    <property type="entry name" value="LYST-INTERACTING PROTEIN LIP5 DOPAMINE RESPONSIVE PROTEIN DRG-1"/>
    <property type="match status" value="1"/>
</dbReference>
<keyword evidence="3" id="KW-1185">Reference proteome</keyword>